<dbReference type="AlphaFoldDB" id="A0A5B7II28"/>
<gene>
    <name evidence="1" type="ORF">E2C01_076242</name>
</gene>
<protein>
    <submittedName>
        <fullName evidence="1">Uncharacterized protein</fullName>
    </submittedName>
</protein>
<dbReference type="Proteomes" id="UP000324222">
    <property type="component" value="Unassembled WGS sequence"/>
</dbReference>
<proteinExistence type="predicted"/>
<evidence type="ECO:0000313" key="1">
    <source>
        <dbReference type="EMBL" id="MPC81616.1"/>
    </source>
</evidence>
<sequence>MTAGRLCWCLHCCHDLRISPSAPIARPVTDTRQLQHDLHVTTQLHLPSNSNNTAARPLVDAAAWRLPAKIIVD</sequence>
<accession>A0A5B7II28</accession>
<name>A0A5B7II28_PORTR</name>
<comment type="caution">
    <text evidence="1">The sequence shown here is derived from an EMBL/GenBank/DDBJ whole genome shotgun (WGS) entry which is preliminary data.</text>
</comment>
<evidence type="ECO:0000313" key="2">
    <source>
        <dbReference type="Proteomes" id="UP000324222"/>
    </source>
</evidence>
<keyword evidence="2" id="KW-1185">Reference proteome</keyword>
<organism evidence="1 2">
    <name type="scientific">Portunus trituberculatus</name>
    <name type="common">Swimming crab</name>
    <name type="synonym">Neptunus trituberculatus</name>
    <dbReference type="NCBI Taxonomy" id="210409"/>
    <lineage>
        <taxon>Eukaryota</taxon>
        <taxon>Metazoa</taxon>
        <taxon>Ecdysozoa</taxon>
        <taxon>Arthropoda</taxon>
        <taxon>Crustacea</taxon>
        <taxon>Multicrustacea</taxon>
        <taxon>Malacostraca</taxon>
        <taxon>Eumalacostraca</taxon>
        <taxon>Eucarida</taxon>
        <taxon>Decapoda</taxon>
        <taxon>Pleocyemata</taxon>
        <taxon>Brachyura</taxon>
        <taxon>Eubrachyura</taxon>
        <taxon>Portunoidea</taxon>
        <taxon>Portunidae</taxon>
        <taxon>Portuninae</taxon>
        <taxon>Portunus</taxon>
    </lineage>
</organism>
<reference evidence="1 2" key="1">
    <citation type="submission" date="2019-05" db="EMBL/GenBank/DDBJ databases">
        <title>Another draft genome of Portunus trituberculatus and its Hox gene families provides insights of decapod evolution.</title>
        <authorList>
            <person name="Jeong J.-H."/>
            <person name="Song I."/>
            <person name="Kim S."/>
            <person name="Choi T."/>
            <person name="Kim D."/>
            <person name="Ryu S."/>
            <person name="Kim W."/>
        </authorList>
    </citation>
    <scope>NUCLEOTIDE SEQUENCE [LARGE SCALE GENOMIC DNA]</scope>
    <source>
        <tissue evidence="1">Muscle</tissue>
    </source>
</reference>
<dbReference type="EMBL" id="VSRR010057495">
    <property type="protein sequence ID" value="MPC81616.1"/>
    <property type="molecule type" value="Genomic_DNA"/>
</dbReference>